<evidence type="ECO:0000256" key="1">
    <source>
        <dbReference type="ARBA" id="ARBA00004752"/>
    </source>
</evidence>
<dbReference type="UniPathway" id="UPA00219"/>
<evidence type="ECO:0000259" key="8">
    <source>
        <dbReference type="PROSITE" id="PS52029"/>
    </source>
</evidence>
<gene>
    <name evidence="9" type="ORF">DES37_1332</name>
</gene>
<dbReference type="Gene3D" id="2.40.440.10">
    <property type="entry name" value="L,D-transpeptidase catalytic domain-like"/>
    <property type="match status" value="1"/>
</dbReference>
<dbReference type="PROSITE" id="PS52029">
    <property type="entry name" value="LD_TPASE"/>
    <property type="match status" value="1"/>
</dbReference>
<sequence length="158" mass="17051">MSKIIFNGATHQITLVDSSGNNISTWAAYNNVDSHATLTHIQNGTYIFQDRVHPHRHHSATADTTDGPYGMYGIFRFSVPNHPGIGLHSGRAHARHAPGPQHATMGCIRTSDDAIAAVIKMASTSPLTTIQVIGNTGRAAQAATKRNHHQSLQGRHYG</sequence>
<keyword evidence="6 7" id="KW-0961">Cell wall biogenesis/degradation</keyword>
<dbReference type="EMBL" id="QGTS01000033">
    <property type="protein sequence ID" value="PWV99404.1"/>
    <property type="molecule type" value="Genomic_DNA"/>
</dbReference>
<evidence type="ECO:0000256" key="2">
    <source>
        <dbReference type="ARBA" id="ARBA00005992"/>
    </source>
</evidence>
<accession>A0A317PMI8</accession>
<evidence type="ECO:0000256" key="3">
    <source>
        <dbReference type="ARBA" id="ARBA00022679"/>
    </source>
</evidence>
<dbReference type="GO" id="GO:0008360">
    <property type="term" value="P:regulation of cell shape"/>
    <property type="evidence" value="ECO:0007669"/>
    <property type="project" value="UniProtKB-UniRule"/>
</dbReference>
<proteinExistence type="inferred from homology"/>
<evidence type="ECO:0000256" key="7">
    <source>
        <dbReference type="PROSITE-ProRule" id="PRU01373"/>
    </source>
</evidence>
<dbReference type="GO" id="GO:0016740">
    <property type="term" value="F:transferase activity"/>
    <property type="evidence" value="ECO:0007669"/>
    <property type="project" value="UniProtKB-KW"/>
</dbReference>
<feature type="active site" description="Nucleophile" evidence="7">
    <location>
        <position position="107"/>
    </location>
</feature>
<keyword evidence="10" id="KW-1185">Reference proteome</keyword>
<protein>
    <submittedName>
        <fullName evidence="9">L,D-transpeptidase-like protein</fullName>
    </submittedName>
</protein>
<comment type="caution">
    <text evidence="9">The sequence shown here is derived from an EMBL/GenBank/DDBJ whole genome shotgun (WGS) entry which is preliminary data.</text>
</comment>
<evidence type="ECO:0000256" key="5">
    <source>
        <dbReference type="ARBA" id="ARBA00022984"/>
    </source>
</evidence>
<keyword evidence="4 7" id="KW-0133">Cell shape</keyword>
<dbReference type="GO" id="GO:0071555">
    <property type="term" value="P:cell wall organization"/>
    <property type="evidence" value="ECO:0007669"/>
    <property type="project" value="UniProtKB-UniRule"/>
</dbReference>
<dbReference type="GO" id="GO:0009252">
    <property type="term" value="P:peptidoglycan biosynthetic process"/>
    <property type="evidence" value="ECO:0007669"/>
    <property type="project" value="UniProtKB-UniPathway"/>
</dbReference>
<evidence type="ECO:0000256" key="4">
    <source>
        <dbReference type="ARBA" id="ARBA00022960"/>
    </source>
</evidence>
<feature type="domain" description="L,D-TPase catalytic" evidence="8">
    <location>
        <begin position="2"/>
        <end position="133"/>
    </location>
</feature>
<dbReference type="SUPFAM" id="SSF141523">
    <property type="entry name" value="L,D-transpeptidase catalytic domain-like"/>
    <property type="match status" value="1"/>
</dbReference>
<dbReference type="Pfam" id="PF03734">
    <property type="entry name" value="YkuD"/>
    <property type="match status" value="1"/>
</dbReference>
<dbReference type="AlphaFoldDB" id="A0A317PMI8"/>
<name>A0A317PMI8_9ENTR</name>
<keyword evidence="5 7" id="KW-0573">Peptidoglycan synthesis</keyword>
<evidence type="ECO:0000313" key="10">
    <source>
        <dbReference type="Proteomes" id="UP000246744"/>
    </source>
</evidence>
<dbReference type="InterPro" id="IPR005490">
    <property type="entry name" value="LD_TPept_cat_dom"/>
</dbReference>
<dbReference type="InterPro" id="IPR038063">
    <property type="entry name" value="Transpep_catalytic_dom"/>
</dbReference>
<reference evidence="9 10" key="1">
    <citation type="submission" date="2018-05" db="EMBL/GenBank/DDBJ databases">
        <title>Genomic Encyclopedia of Type Strains, Phase IV (KMG-IV): sequencing the most valuable type-strain genomes for metagenomic binning, comparative biology and taxonomic classification.</title>
        <authorList>
            <person name="Goeker M."/>
        </authorList>
    </citation>
    <scope>NUCLEOTIDE SEQUENCE [LARGE SCALE GENOMIC DNA]</scope>
    <source>
        <strain evidence="9 10">DSM 19579</strain>
    </source>
</reference>
<dbReference type="GO" id="GO:0004180">
    <property type="term" value="F:carboxypeptidase activity"/>
    <property type="evidence" value="ECO:0007669"/>
    <property type="project" value="UniProtKB-ARBA"/>
</dbReference>
<keyword evidence="3" id="KW-0808">Transferase</keyword>
<comment type="pathway">
    <text evidence="1 7">Cell wall biogenesis; peptidoglycan biosynthesis.</text>
</comment>
<organism evidence="9 10">
    <name type="scientific">Mangrovibacter plantisponsor</name>
    <dbReference type="NCBI Taxonomy" id="451513"/>
    <lineage>
        <taxon>Bacteria</taxon>
        <taxon>Pseudomonadati</taxon>
        <taxon>Pseudomonadota</taxon>
        <taxon>Gammaproteobacteria</taxon>
        <taxon>Enterobacterales</taxon>
        <taxon>Enterobacteriaceae</taxon>
        <taxon>Mangrovibacter</taxon>
    </lineage>
</organism>
<comment type="similarity">
    <text evidence="2">Belongs to the YkuD family.</text>
</comment>
<feature type="active site" description="Proton donor/acceptor" evidence="7">
    <location>
        <position position="88"/>
    </location>
</feature>
<evidence type="ECO:0000313" key="9">
    <source>
        <dbReference type="EMBL" id="PWV99404.1"/>
    </source>
</evidence>
<evidence type="ECO:0000256" key="6">
    <source>
        <dbReference type="ARBA" id="ARBA00023316"/>
    </source>
</evidence>
<dbReference type="Proteomes" id="UP000246744">
    <property type="component" value="Unassembled WGS sequence"/>
</dbReference>